<gene>
    <name evidence="3" type="ORF">MBAV_005838</name>
</gene>
<evidence type="ECO:0000256" key="1">
    <source>
        <dbReference type="ARBA" id="ARBA00022801"/>
    </source>
</evidence>
<dbReference type="GO" id="GO:0016787">
    <property type="term" value="F:hydrolase activity"/>
    <property type="evidence" value="ECO:0007669"/>
    <property type="project" value="UniProtKB-KW"/>
</dbReference>
<dbReference type="Pfam" id="PF12697">
    <property type="entry name" value="Abhydrolase_6"/>
    <property type="match status" value="1"/>
</dbReference>
<keyword evidence="4" id="KW-1185">Reference proteome</keyword>
<dbReference type="PRINTS" id="PR00111">
    <property type="entry name" value="ABHYDROLASE"/>
</dbReference>
<reference evidence="3 4" key="1">
    <citation type="submission" date="2015-02" db="EMBL/GenBank/DDBJ databases">
        <title>Single-cell genomics of uncultivated deep-branching MTB reveals a conserved set of magnetosome genes.</title>
        <authorList>
            <person name="Kolinko S."/>
            <person name="Richter M."/>
            <person name="Glockner F.O."/>
            <person name="Brachmann A."/>
            <person name="Schuler D."/>
        </authorList>
    </citation>
    <scope>NUCLEOTIDE SEQUENCE [LARGE SCALE GENOMIC DNA]</scope>
    <source>
        <strain evidence="3">TM-1</strain>
    </source>
</reference>
<dbReference type="InterPro" id="IPR029058">
    <property type="entry name" value="AB_hydrolase_fold"/>
</dbReference>
<proteinExistence type="predicted"/>
<dbReference type="EMBL" id="LACI01002472">
    <property type="protein sequence ID" value="KJU81969.1"/>
    <property type="molecule type" value="Genomic_DNA"/>
</dbReference>
<dbReference type="InterPro" id="IPR050266">
    <property type="entry name" value="AB_hydrolase_sf"/>
</dbReference>
<dbReference type="PANTHER" id="PTHR43798:SF31">
    <property type="entry name" value="AB HYDROLASE SUPERFAMILY PROTEIN YCLE"/>
    <property type="match status" value="1"/>
</dbReference>
<accession>A0A0F3GJ30</accession>
<dbReference type="InterPro" id="IPR000073">
    <property type="entry name" value="AB_hydrolase_1"/>
</dbReference>
<evidence type="ECO:0000313" key="4">
    <source>
        <dbReference type="Proteomes" id="UP000033423"/>
    </source>
</evidence>
<dbReference type="Proteomes" id="UP000033423">
    <property type="component" value="Unassembled WGS sequence"/>
</dbReference>
<dbReference type="SUPFAM" id="SSF53474">
    <property type="entry name" value="alpha/beta-Hydrolases"/>
    <property type="match status" value="1"/>
</dbReference>
<evidence type="ECO:0000259" key="2">
    <source>
        <dbReference type="Pfam" id="PF12697"/>
    </source>
</evidence>
<organism evidence="3 4">
    <name type="scientific">Candidatus Magnetobacterium bavaricum</name>
    <dbReference type="NCBI Taxonomy" id="29290"/>
    <lineage>
        <taxon>Bacteria</taxon>
        <taxon>Pseudomonadati</taxon>
        <taxon>Nitrospirota</taxon>
        <taxon>Thermodesulfovibrionia</taxon>
        <taxon>Thermodesulfovibrionales</taxon>
        <taxon>Candidatus Magnetobacteriaceae</taxon>
        <taxon>Candidatus Magnetobacterium</taxon>
    </lineage>
</organism>
<keyword evidence="1 3" id="KW-0378">Hydrolase</keyword>
<evidence type="ECO:0000313" key="3">
    <source>
        <dbReference type="EMBL" id="KJU81969.1"/>
    </source>
</evidence>
<dbReference type="PANTHER" id="PTHR43798">
    <property type="entry name" value="MONOACYLGLYCEROL LIPASE"/>
    <property type="match status" value="1"/>
</dbReference>
<dbReference type="Gene3D" id="3.40.50.1820">
    <property type="entry name" value="alpha/beta hydrolase"/>
    <property type="match status" value="1"/>
</dbReference>
<name>A0A0F3GJ30_9BACT</name>
<dbReference type="GO" id="GO:0016020">
    <property type="term" value="C:membrane"/>
    <property type="evidence" value="ECO:0007669"/>
    <property type="project" value="TreeGrafter"/>
</dbReference>
<dbReference type="AlphaFoldDB" id="A0A0F3GJ30"/>
<protein>
    <submittedName>
        <fullName evidence="3">Alpha/beta hydrolase fold protein</fullName>
    </submittedName>
</protein>
<comment type="caution">
    <text evidence="3">The sequence shown here is derived from an EMBL/GenBank/DDBJ whole genome shotgun (WGS) entry which is preliminary data.</text>
</comment>
<feature type="domain" description="AB hydrolase-1" evidence="2">
    <location>
        <begin position="8"/>
        <end position="202"/>
    </location>
</feature>
<sequence length="213" mass="24129">MSVQKYLSLKFKVYAIDFPGFGKSEEPKEIWGSDDYCTFLEAFMEKMGINQPIIIGHSFGGRVAIRLASKKKTGKLILIDSAGVRPRRSAIYYIKIYSYKLAKSLLKLFSPRLLAKYKNSVGSKDYINASTMMKQILIKVVNEDLTNLLPDITIPSLLIWGENDMETPLYQAHIMNKLIPDSGLVILKGAGHFSHIDKMREFLIVIGNFLNMN</sequence>